<dbReference type="Gene3D" id="1.25.40.10">
    <property type="entry name" value="Tetratricopeptide repeat domain"/>
    <property type="match status" value="1"/>
</dbReference>
<evidence type="ECO:0000313" key="1">
    <source>
        <dbReference type="EMBL" id="KAG2379166.1"/>
    </source>
</evidence>
<dbReference type="InterPro" id="IPR019412">
    <property type="entry name" value="IML2/TPR_39"/>
</dbReference>
<proteinExistence type="predicted"/>
<dbReference type="SUPFAM" id="SSF48452">
    <property type="entry name" value="TPR-like"/>
    <property type="match status" value="1"/>
</dbReference>
<name>A0AA88KIF4_NAELO</name>
<comment type="caution">
    <text evidence="1">The sequence shown here is derived from an EMBL/GenBank/DDBJ whole genome shotgun (WGS) entry which is preliminary data.</text>
</comment>
<protein>
    <submittedName>
        <fullName evidence="1">Uncharacterized protein</fullName>
    </submittedName>
</protein>
<dbReference type="EMBL" id="PYSW02000030">
    <property type="protein sequence ID" value="KAG2379166.1"/>
    <property type="molecule type" value="Genomic_DNA"/>
</dbReference>
<gene>
    <name evidence="1" type="ORF">C9374_007804</name>
</gene>
<reference evidence="1 2" key="1">
    <citation type="journal article" date="2018" name="BMC Genomics">
        <title>The genome of Naegleria lovaniensis, the basis for a comparative approach to unravel pathogenicity factors of the human pathogenic amoeba N. fowleri.</title>
        <authorList>
            <person name="Liechti N."/>
            <person name="Schurch N."/>
            <person name="Bruggmann R."/>
            <person name="Wittwer M."/>
        </authorList>
    </citation>
    <scope>NUCLEOTIDE SEQUENCE [LARGE SCALE GENOMIC DNA]</scope>
    <source>
        <strain evidence="1 2">ATCC 30569</strain>
    </source>
</reference>
<accession>A0AA88KIF4</accession>
<dbReference type="InterPro" id="IPR011990">
    <property type="entry name" value="TPR-like_helical_dom_sf"/>
</dbReference>
<dbReference type="Proteomes" id="UP000816034">
    <property type="component" value="Unassembled WGS sequence"/>
</dbReference>
<dbReference type="PANTHER" id="PTHR31859:SF1">
    <property type="entry name" value="TETRATRICOPEPTIDE REPEAT PROTEIN 39C"/>
    <property type="match status" value="1"/>
</dbReference>
<evidence type="ECO:0000313" key="2">
    <source>
        <dbReference type="Proteomes" id="UP000816034"/>
    </source>
</evidence>
<dbReference type="SMART" id="SM00028">
    <property type="entry name" value="TPR"/>
    <property type="match status" value="2"/>
</dbReference>
<dbReference type="Pfam" id="PF10300">
    <property type="entry name" value="Iml2-TPR_39"/>
    <property type="match status" value="1"/>
</dbReference>
<dbReference type="RefSeq" id="XP_044546428.1">
    <property type="nucleotide sequence ID" value="XM_044697810.1"/>
</dbReference>
<organism evidence="1 2">
    <name type="scientific">Naegleria lovaniensis</name>
    <name type="common">Amoeba</name>
    <dbReference type="NCBI Taxonomy" id="51637"/>
    <lineage>
        <taxon>Eukaryota</taxon>
        <taxon>Discoba</taxon>
        <taxon>Heterolobosea</taxon>
        <taxon>Tetramitia</taxon>
        <taxon>Eutetramitia</taxon>
        <taxon>Vahlkampfiidae</taxon>
        <taxon>Naegleria</taxon>
    </lineage>
</organism>
<dbReference type="PANTHER" id="PTHR31859">
    <property type="entry name" value="TETRATRICOPEPTIDE REPEAT PROTEIN 39 FAMILY MEMBER"/>
    <property type="match status" value="1"/>
</dbReference>
<keyword evidence="2" id="KW-1185">Reference proteome</keyword>
<dbReference type="AlphaFoldDB" id="A0AA88KIF4"/>
<dbReference type="InterPro" id="IPR019734">
    <property type="entry name" value="TPR_rpt"/>
</dbReference>
<dbReference type="GeneID" id="68100258"/>
<sequence length="584" mass="68067">MYNCLMKASHLIWNTQFGEAKEYITPLIHIPRMAYELATMDIIASNLSGETSVRENSLKGIEVAENALKQVGHSTEEILKIVAEYKQLNSEIENEKYYSISEMSHSNFMELDQMGKEQILFNFELDHMVLDAETHMMRGIIQFYSGSYLKGFYNLRRSYLRFKEVYNIVEQFKDETTHSPKFIHSDVIHNAYFGIGIFNFMLSILPPTLTQILSLIGFDADRDHGLNLLRKVHEYGGRQCAFASFMLAMNYLFIPRALEDREKKLLEGGLILDRSNKVFTKSGLFKFMTSHYERKRGNISSAVENLKDAIDICQKSMGIAPNILRHELSWCYLLTLNFQDASVVLEEILNTDKEFDTKGISAMMLAVCRIKTGDKEGTNSIINNFSKYISKTGRLDKYALEKSEILKHLPTENERHLMMFISVFQFLYLKRDLANLSEQYAEPLYRLFVDICDQVKIDDKSKLAGDIEAGLLVVKGQFLKQMNKYEESIEQFKRALLFEHKIRYEKQWIAFPYYEVGELIYLYQVPQAANDHTKLELLQCVKQYFEKCNNYHRYSFEEVLHSRVKLALRQVESDLKNVKNKMNL</sequence>